<dbReference type="SUPFAM" id="SSF89000">
    <property type="entry name" value="post-HMGL domain-like"/>
    <property type="match status" value="1"/>
</dbReference>
<keyword evidence="8" id="KW-0479">Metal-binding</keyword>
<dbReference type="SMART" id="SM00917">
    <property type="entry name" value="LeuA_dimer"/>
    <property type="match status" value="1"/>
</dbReference>
<dbReference type="PROSITE" id="PS00816">
    <property type="entry name" value="AIPM_HOMOCIT_SYNTH_2"/>
    <property type="match status" value="1"/>
</dbReference>
<comment type="similarity">
    <text evidence="3">Belongs to the alpha-IPM synthase/homocitrate synthase family. LeuA type 2 subfamily.</text>
</comment>
<dbReference type="PROSITE" id="PS50991">
    <property type="entry name" value="PYR_CT"/>
    <property type="match status" value="1"/>
</dbReference>
<comment type="pathway">
    <text evidence="2">Amino-acid biosynthesis; L-leucine biosynthesis; L-leucine from 3-methyl-2-oxobutanoate: step 1/4.</text>
</comment>
<dbReference type="InterPro" id="IPR013785">
    <property type="entry name" value="Aldolase_TIM"/>
</dbReference>
<evidence type="ECO:0000256" key="1">
    <source>
        <dbReference type="ARBA" id="ARBA00000064"/>
    </source>
</evidence>
<dbReference type="InterPro" id="IPR013709">
    <property type="entry name" value="2-isopropylmalate_synth_dimer"/>
</dbReference>
<dbReference type="NCBIfam" id="TIGR00970">
    <property type="entry name" value="leuA_yeast"/>
    <property type="match status" value="1"/>
</dbReference>
<dbReference type="GO" id="GO:0009098">
    <property type="term" value="P:L-leucine biosynthetic process"/>
    <property type="evidence" value="ECO:0007669"/>
    <property type="project" value="UniProtKB-KW"/>
</dbReference>
<evidence type="ECO:0000256" key="6">
    <source>
        <dbReference type="ARBA" id="ARBA00022605"/>
    </source>
</evidence>
<dbReference type="SUPFAM" id="SSF51569">
    <property type="entry name" value="Aldolase"/>
    <property type="match status" value="1"/>
</dbReference>
<comment type="caution">
    <text evidence="11">The sequence shown here is derived from an EMBL/GenBank/DDBJ whole genome shotgun (WGS) entry which is preliminary data.</text>
</comment>
<accession>A0A1J5SFG9</accession>
<keyword evidence="7 11" id="KW-0808">Transferase</keyword>
<keyword evidence="9" id="KW-0100">Branched-chain amino acid biosynthesis</keyword>
<name>A0A1J5SFG9_9ZZZZ</name>
<keyword evidence="6" id="KW-0028">Amino-acid biosynthesis</keyword>
<dbReference type="SUPFAM" id="SSF110921">
    <property type="entry name" value="2-isopropylmalate synthase LeuA, allosteric (dimerisation) domain"/>
    <property type="match status" value="1"/>
</dbReference>
<keyword evidence="11" id="KW-0012">Acyltransferase</keyword>
<dbReference type="Gene3D" id="3.30.160.270">
    <property type="match status" value="1"/>
</dbReference>
<dbReference type="NCBIfam" id="NF002991">
    <property type="entry name" value="PRK03739.1"/>
    <property type="match status" value="1"/>
</dbReference>
<sequence length="565" mass="61445">MSDHSAAKYRAFPPVALADRQWPNRTITAPPVWLSTDLRDGNQALFEPMSVERKMRMFRTLCAIGFKEIEVAFPSASQTDYDFVRTLIAGGHVPPDVSIEVLTQAREPLVRRTMESLRGARRAIVHVYNATSRPFREIVFGMSRAEVIDMAVAAVRLVKELAAAQPETEWVLEYSPETFTATELDFALEICNAVTAAWGATPENKVIVNLPTTVELATPNIYADQIEWMHRHLARRDSVVLSLHPHNDRGTAVAAAELGLMAGADRVEGCLFGNGERTGNVDLVTLALNLHTQGVAPGLDFSDINAVARTAEQCTQLPIHPRHPYVGDLVFTAFSGSHQDAIRKGFAAQKPGDLWNVPYLPIDPADVGRSYDSIIRINSQSGKGGIAYLLETGYGVVMPRRLQVEFSGAVQQHTDSRGGEMSAADIWQLFSRVYLECERPVRYLEHHLFEHRAAQGIRLVLDVDGVRQRLTGEGNGPIDAAVHALQGIGIAVQVRSYEERSTHPSGEGGDAQACALIELAGPAGGSDCYGVGIDHNIVTASIKALISGVNRLAPATGAAIRVRAA</sequence>
<evidence type="ECO:0000256" key="3">
    <source>
        <dbReference type="ARBA" id="ARBA00009767"/>
    </source>
</evidence>
<dbReference type="GO" id="GO:0003852">
    <property type="term" value="F:2-isopropylmalate synthase activity"/>
    <property type="evidence" value="ECO:0007669"/>
    <property type="project" value="UniProtKB-EC"/>
</dbReference>
<dbReference type="InterPro" id="IPR002034">
    <property type="entry name" value="AIPM/Hcit_synth_CS"/>
</dbReference>
<dbReference type="EC" id="2.3.3.13" evidence="4"/>
<dbReference type="CDD" id="cd07942">
    <property type="entry name" value="DRE_TIM_LeuA"/>
    <property type="match status" value="1"/>
</dbReference>
<dbReference type="Pfam" id="PF22615">
    <property type="entry name" value="IPMS_D2"/>
    <property type="match status" value="1"/>
</dbReference>
<evidence type="ECO:0000313" key="11">
    <source>
        <dbReference type="EMBL" id="OIR00444.1"/>
    </source>
</evidence>
<evidence type="ECO:0000256" key="2">
    <source>
        <dbReference type="ARBA" id="ARBA00004689"/>
    </source>
</evidence>
<evidence type="ECO:0000256" key="4">
    <source>
        <dbReference type="ARBA" id="ARBA00012973"/>
    </source>
</evidence>
<organism evidence="11">
    <name type="scientific">mine drainage metagenome</name>
    <dbReference type="NCBI Taxonomy" id="410659"/>
    <lineage>
        <taxon>unclassified sequences</taxon>
        <taxon>metagenomes</taxon>
        <taxon>ecological metagenomes</taxon>
    </lineage>
</organism>
<evidence type="ECO:0000259" key="10">
    <source>
        <dbReference type="PROSITE" id="PS50991"/>
    </source>
</evidence>
<reference evidence="11" key="1">
    <citation type="submission" date="2016-10" db="EMBL/GenBank/DDBJ databases">
        <title>Sequence of Gallionella enrichment culture.</title>
        <authorList>
            <person name="Poehlein A."/>
            <person name="Muehling M."/>
            <person name="Daniel R."/>
        </authorList>
    </citation>
    <scope>NUCLEOTIDE SEQUENCE</scope>
</reference>
<dbReference type="InterPro" id="IPR036230">
    <property type="entry name" value="LeuA_allosteric_dom_sf"/>
</dbReference>
<dbReference type="Gene3D" id="3.20.20.70">
    <property type="entry name" value="Aldolase class I"/>
    <property type="match status" value="1"/>
</dbReference>
<dbReference type="Pfam" id="PF08502">
    <property type="entry name" value="LeuA_dimer"/>
    <property type="match status" value="1"/>
</dbReference>
<keyword evidence="5" id="KW-0432">Leucine biosynthesis</keyword>
<proteinExistence type="inferred from homology"/>
<comment type="catalytic activity">
    <reaction evidence="1">
        <text>3-methyl-2-oxobutanoate + acetyl-CoA + H2O = (2S)-2-isopropylmalate + CoA + H(+)</text>
        <dbReference type="Rhea" id="RHEA:21524"/>
        <dbReference type="ChEBI" id="CHEBI:1178"/>
        <dbReference type="ChEBI" id="CHEBI:11851"/>
        <dbReference type="ChEBI" id="CHEBI:15377"/>
        <dbReference type="ChEBI" id="CHEBI:15378"/>
        <dbReference type="ChEBI" id="CHEBI:57287"/>
        <dbReference type="ChEBI" id="CHEBI:57288"/>
        <dbReference type="EC" id="2.3.3.13"/>
    </reaction>
</comment>
<dbReference type="InterPro" id="IPR054692">
    <property type="entry name" value="LeuA-like_post-cat"/>
</dbReference>
<dbReference type="AlphaFoldDB" id="A0A1J5SFG9"/>
<feature type="domain" description="Pyruvate carboxyltransferase" evidence="10">
    <location>
        <begin position="31"/>
        <end position="305"/>
    </location>
</feature>
<dbReference type="InterPro" id="IPR005668">
    <property type="entry name" value="IPM_Synthase"/>
</dbReference>
<dbReference type="InterPro" id="IPR000891">
    <property type="entry name" value="PYR_CT"/>
</dbReference>
<evidence type="ECO:0000256" key="9">
    <source>
        <dbReference type="ARBA" id="ARBA00023304"/>
    </source>
</evidence>
<dbReference type="PANTHER" id="PTHR46911:SF1">
    <property type="entry name" value="2-ISOPROPYLMALATE SYNTHASE"/>
    <property type="match status" value="1"/>
</dbReference>
<gene>
    <name evidence="11" type="primary">leuA_17</name>
    <name evidence="11" type="ORF">GALL_175090</name>
</gene>
<evidence type="ECO:0000256" key="8">
    <source>
        <dbReference type="ARBA" id="ARBA00022723"/>
    </source>
</evidence>
<evidence type="ECO:0000256" key="5">
    <source>
        <dbReference type="ARBA" id="ARBA00022430"/>
    </source>
</evidence>
<dbReference type="EMBL" id="MLJW01000095">
    <property type="protein sequence ID" value="OIR00444.1"/>
    <property type="molecule type" value="Genomic_DNA"/>
</dbReference>
<dbReference type="PROSITE" id="PS00815">
    <property type="entry name" value="AIPM_HOMOCIT_SYNTH_1"/>
    <property type="match status" value="1"/>
</dbReference>
<dbReference type="Pfam" id="PF00682">
    <property type="entry name" value="HMGL-like"/>
    <property type="match status" value="1"/>
</dbReference>
<protein>
    <recommendedName>
        <fullName evidence="4">2-isopropylmalate synthase</fullName>
        <ecNumber evidence="4">2.3.3.13</ecNumber>
    </recommendedName>
</protein>
<dbReference type="InterPro" id="IPR039371">
    <property type="entry name" value="LeuA_N_DRE-TIM"/>
</dbReference>
<dbReference type="PANTHER" id="PTHR46911">
    <property type="match status" value="1"/>
</dbReference>
<evidence type="ECO:0000256" key="7">
    <source>
        <dbReference type="ARBA" id="ARBA00022679"/>
    </source>
</evidence>
<dbReference type="GO" id="GO:0046872">
    <property type="term" value="F:metal ion binding"/>
    <property type="evidence" value="ECO:0007669"/>
    <property type="project" value="UniProtKB-KW"/>
</dbReference>
<dbReference type="HAMAP" id="MF_00572">
    <property type="entry name" value="LeuA_type2"/>
    <property type="match status" value="1"/>
</dbReference>